<sequence>MAKQYDVIVIGAGPGGMTAALYASRANLSVLMLDRGIYGGQMNNTAAVENYPGFSSILGPDLSQKMYDGATQFGAEYAYGNVTDLRDEGAMKRVVTDEGEFEAKAVIIATGAEHRKLGIPGEEEFGGRGVSYCAVCDGAFFKDQEVTVIGGGDSAVEEGLYLAGLASKVTVIHRRDQLRAQQIIQQRAFANDKMHFVWNADVQEILGDDQKVTGVQYKDKVTGETHVIPAAGAFIYVGIKPLTDSFKNVGVLDEAGWIPTNDLMETHVPGIFAIGDVRAKGLRQIATAVGEGGQAGQSAFNYIQSLQDATLTAATK</sequence>
<evidence type="ECO:0000256" key="3">
    <source>
        <dbReference type="ARBA" id="ARBA00018719"/>
    </source>
</evidence>
<dbReference type="Pfam" id="PF07992">
    <property type="entry name" value="Pyr_redox_2"/>
    <property type="match status" value="1"/>
</dbReference>
<evidence type="ECO:0000256" key="6">
    <source>
        <dbReference type="ARBA" id="ARBA00023002"/>
    </source>
</evidence>
<dbReference type="PROSITE" id="PS00573">
    <property type="entry name" value="PYRIDINE_REDOX_2"/>
    <property type="match status" value="1"/>
</dbReference>
<comment type="catalytic activity">
    <reaction evidence="9 10">
        <text>[thioredoxin]-dithiol + NADP(+) = [thioredoxin]-disulfide + NADPH + H(+)</text>
        <dbReference type="Rhea" id="RHEA:20345"/>
        <dbReference type="Rhea" id="RHEA-COMP:10698"/>
        <dbReference type="Rhea" id="RHEA-COMP:10700"/>
        <dbReference type="ChEBI" id="CHEBI:15378"/>
        <dbReference type="ChEBI" id="CHEBI:29950"/>
        <dbReference type="ChEBI" id="CHEBI:50058"/>
        <dbReference type="ChEBI" id="CHEBI:57783"/>
        <dbReference type="ChEBI" id="CHEBI:58349"/>
        <dbReference type="EC" id="1.8.1.9"/>
    </reaction>
</comment>
<gene>
    <name evidence="13" type="primary">trxB</name>
    <name evidence="13" type="ORF">ACFQ41_04125</name>
</gene>
<protein>
    <recommendedName>
        <fullName evidence="3 10">Thioredoxin reductase</fullName>
        <ecNumber evidence="10">1.8.1.9</ecNumber>
    </recommendedName>
</protein>
<proteinExistence type="inferred from homology"/>
<evidence type="ECO:0000313" key="13">
    <source>
        <dbReference type="EMBL" id="MFD1398488.1"/>
    </source>
</evidence>
<evidence type="ECO:0000256" key="1">
    <source>
        <dbReference type="ARBA" id="ARBA00009333"/>
    </source>
</evidence>
<dbReference type="PANTHER" id="PTHR48105">
    <property type="entry name" value="THIOREDOXIN REDUCTASE 1-RELATED-RELATED"/>
    <property type="match status" value="1"/>
</dbReference>
<keyword evidence="14" id="KW-1185">Reference proteome</keyword>
<evidence type="ECO:0000256" key="4">
    <source>
        <dbReference type="ARBA" id="ARBA00022630"/>
    </source>
</evidence>
<comment type="similarity">
    <text evidence="1 10">Belongs to the class-II pyridine nucleotide-disulfide oxidoreductase family.</text>
</comment>
<keyword evidence="5 10" id="KW-0274">FAD</keyword>
<evidence type="ECO:0000256" key="5">
    <source>
        <dbReference type="ARBA" id="ARBA00022827"/>
    </source>
</evidence>
<dbReference type="SUPFAM" id="SSF51905">
    <property type="entry name" value="FAD/NAD(P)-binding domain"/>
    <property type="match status" value="1"/>
</dbReference>
<name>A0ABW4BF24_9LACO</name>
<comment type="cofactor">
    <cofactor evidence="11">
        <name>FAD</name>
        <dbReference type="ChEBI" id="CHEBI:57692"/>
    </cofactor>
    <text evidence="11">Binds 1 FAD per subunit.</text>
</comment>
<keyword evidence="7" id="KW-1015">Disulfide bond</keyword>
<dbReference type="Gene3D" id="3.50.50.60">
    <property type="entry name" value="FAD/NAD(P)-binding domain"/>
    <property type="match status" value="2"/>
</dbReference>
<dbReference type="InterPro" id="IPR008255">
    <property type="entry name" value="Pyr_nucl-diS_OxRdtase_2_AS"/>
</dbReference>
<evidence type="ECO:0000256" key="10">
    <source>
        <dbReference type="RuleBase" id="RU003880"/>
    </source>
</evidence>
<evidence type="ECO:0000313" key="14">
    <source>
        <dbReference type="Proteomes" id="UP001597199"/>
    </source>
</evidence>
<dbReference type="InterPro" id="IPR023753">
    <property type="entry name" value="FAD/NAD-binding_dom"/>
</dbReference>
<dbReference type="RefSeq" id="WP_204118849.1">
    <property type="nucleotide sequence ID" value="NZ_BOLV01000008.1"/>
</dbReference>
<comment type="subunit">
    <text evidence="2 10">Homodimer.</text>
</comment>
<feature type="domain" description="FAD/NAD(P)-binding" evidence="12">
    <location>
        <begin position="5"/>
        <end position="292"/>
    </location>
</feature>
<dbReference type="GO" id="GO:0004791">
    <property type="term" value="F:thioredoxin-disulfide reductase (NADPH) activity"/>
    <property type="evidence" value="ECO:0007669"/>
    <property type="project" value="UniProtKB-EC"/>
</dbReference>
<evidence type="ECO:0000256" key="11">
    <source>
        <dbReference type="RuleBase" id="RU003881"/>
    </source>
</evidence>
<dbReference type="EC" id="1.8.1.9" evidence="10"/>
<evidence type="ECO:0000256" key="8">
    <source>
        <dbReference type="ARBA" id="ARBA00023284"/>
    </source>
</evidence>
<evidence type="ECO:0000256" key="2">
    <source>
        <dbReference type="ARBA" id="ARBA00011738"/>
    </source>
</evidence>
<dbReference type="PRINTS" id="PR00469">
    <property type="entry name" value="PNDRDTASEII"/>
</dbReference>
<keyword evidence="11" id="KW-0521">NADP</keyword>
<keyword evidence="8 10" id="KW-0676">Redox-active center</keyword>
<keyword evidence="6 10" id="KW-0560">Oxidoreductase</keyword>
<dbReference type="InterPro" id="IPR005982">
    <property type="entry name" value="Thioredox_Rdtase"/>
</dbReference>
<evidence type="ECO:0000256" key="9">
    <source>
        <dbReference type="ARBA" id="ARBA00048132"/>
    </source>
</evidence>
<dbReference type="InterPro" id="IPR050097">
    <property type="entry name" value="Ferredoxin-NADP_redctase_2"/>
</dbReference>
<dbReference type="InterPro" id="IPR036188">
    <property type="entry name" value="FAD/NAD-bd_sf"/>
</dbReference>
<dbReference type="Proteomes" id="UP001597199">
    <property type="component" value="Unassembled WGS sequence"/>
</dbReference>
<reference evidence="14" key="1">
    <citation type="journal article" date="2019" name="Int. J. Syst. Evol. Microbiol.">
        <title>The Global Catalogue of Microorganisms (GCM) 10K type strain sequencing project: providing services to taxonomists for standard genome sequencing and annotation.</title>
        <authorList>
            <consortium name="The Broad Institute Genomics Platform"/>
            <consortium name="The Broad Institute Genome Sequencing Center for Infectious Disease"/>
            <person name="Wu L."/>
            <person name="Ma J."/>
        </authorList>
    </citation>
    <scope>NUCLEOTIDE SEQUENCE [LARGE SCALE GENOMIC DNA]</scope>
    <source>
        <strain evidence="14">CCM 9110</strain>
    </source>
</reference>
<evidence type="ECO:0000259" key="12">
    <source>
        <dbReference type="Pfam" id="PF07992"/>
    </source>
</evidence>
<dbReference type="NCBIfam" id="TIGR01292">
    <property type="entry name" value="TRX_reduct"/>
    <property type="match status" value="1"/>
</dbReference>
<comment type="caution">
    <text evidence="13">The sequence shown here is derived from an EMBL/GenBank/DDBJ whole genome shotgun (WGS) entry which is preliminary data.</text>
</comment>
<keyword evidence="4 10" id="KW-0285">Flavoprotein</keyword>
<organism evidence="13 14">
    <name type="scientific">Lacticaseibacillus suilingensis</name>
    <dbReference type="NCBI Taxonomy" id="2799577"/>
    <lineage>
        <taxon>Bacteria</taxon>
        <taxon>Bacillati</taxon>
        <taxon>Bacillota</taxon>
        <taxon>Bacilli</taxon>
        <taxon>Lactobacillales</taxon>
        <taxon>Lactobacillaceae</taxon>
        <taxon>Lacticaseibacillus</taxon>
    </lineage>
</organism>
<dbReference type="PRINTS" id="PR00368">
    <property type="entry name" value="FADPNR"/>
</dbReference>
<evidence type="ECO:0000256" key="7">
    <source>
        <dbReference type="ARBA" id="ARBA00023157"/>
    </source>
</evidence>
<dbReference type="EMBL" id="JBHTOA010000018">
    <property type="protein sequence ID" value="MFD1398488.1"/>
    <property type="molecule type" value="Genomic_DNA"/>
</dbReference>
<accession>A0ABW4BF24</accession>